<dbReference type="EMBL" id="JBHSFU010000009">
    <property type="protein sequence ID" value="MFC4559594.1"/>
    <property type="molecule type" value="Genomic_DNA"/>
</dbReference>
<dbReference type="Proteomes" id="UP001595989">
    <property type="component" value="Unassembled WGS sequence"/>
</dbReference>
<sequence>MKVKFSFEMSGDFVKENGKIFAFGAVTCGVIVTSGVTYGAVYAVTKNGAFANEVASNVAKIIPKSA</sequence>
<protein>
    <submittedName>
        <fullName evidence="2">Uncharacterized protein</fullName>
    </submittedName>
</protein>
<name>A0ABV9DP34_9BACI</name>
<evidence type="ECO:0000313" key="2">
    <source>
        <dbReference type="EMBL" id="MFC4559594.1"/>
    </source>
</evidence>
<gene>
    <name evidence="2" type="ORF">ACFO3D_15455</name>
</gene>
<proteinExistence type="predicted"/>
<organism evidence="2 3">
    <name type="scientific">Virgibacillus kekensis</name>
    <dbReference type="NCBI Taxonomy" id="202261"/>
    <lineage>
        <taxon>Bacteria</taxon>
        <taxon>Bacillati</taxon>
        <taxon>Bacillota</taxon>
        <taxon>Bacilli</taxon>
        <taxon>Bacillales</taxon>
        <taxon>Bacillaceae</taxon>
        <taxon>Virgibacillus</taxon>
    </lineage>
</organism>
<dbReference type="RefSeq" id="WP_390298057.1">
    <property type="nucleotide sequence ID" value="NZ_JBHSFU010000009.1"/>
</dbReference>
<keyword evidence="3" id="KW-1185">Reference proteome</keyword>
<keyword evidence="1" id="KW-0812">Transmembrane</keyword>
<accession>A0ABV9DP34</accession>
<feature type="transmembrane region" description="Helical" evidence="1">
    <location>
        <begin position="20"/>
        <end position="44"/>
    </location>
</feature>
<keyword evidence="1" id="KW-1133">Transmembrane helix</keyword>
<evidence type="ECO:0000256" key="1">
    <source>
        <dbReference type="SAM" id="Phobius"/>
    </source>
</evidence>
<reference evidence="3" key="1">
    <citation type="journal article" date="2019" name="Int. J. Syst. Evol. Microbiol.">
        <title>The Global Catalogue of Microorganisms (GCM) 10K type strain sequencing project: providing services to taxonomists for standard genome sequencing and annotation.</title>
        <authorList>
            <consortium name="The Broad Institute Genomics Platform"/>
            <consortium name="The Broad Institute Genome Sequencing Center for Infectious Disease"/>
            <person name="Wu L."/>
            <person name="Ma J."/>
        </authorList>
    </citation>
    <scope>NUCLEOTIDE SEQUENCE [LARGE SCALE GENOMIC DNA]</scope>
    <source>
        <strain evidence="3">CGMCC 4.7426</strain>
    </source>
</reference>
<evidence type="ECO:0000313" key="3">
    <source>
        <dbReference type="Proteomes" id="UP001595989"/>
    </source>
</evidence>
<comment type="caution">
    <text evidence="2">The sequence shown here is derived from an EMBL/GenBank/DDBJ whole genome shotgun (WGS) entry which is preliminary data.</text>
</comment>
<keyword evidence="1" id="KW-0472">Membrane</keyword>